<dbReference type="Proteomes" id="UP000292564">
    <property type="component" value="Unassembled WGS sequence"/>
</dbReference>
<dbReference type="InterPro" id="IPR025295">
    <property type="entry name" value="eCIS_core_dom"/>
</dbReference>
<feature type="region of interest" description="Disordered" evidence="1">
    <location>
        <begin position="1144"/>
        <end position="1165"/>
    </location>
</feature>
<keyword evidence="4" id="KW-1185">Reference proteome</keyword>
<feature type="compositionally biased region" description="Low complexity" evidence="1">
    <location>
        <begin position="164"/>
        <end position="178"/>
    </location>
</feature>
<sequence>MLGRGSPVKLSTREEPQTDAQSGSVGPAVPSGALTVARAARPGPGPEAALPARATDTAEPALLARAADTGASAAPVRDPAVAGGNAAIARLATGRAPHPVHLGVLAPGGGHALRRLHAQPKLTVSQPGDRFEREADAVATQVGLGRDAQASAGPAPGLSRLATPAAAPGDPGAEAPPGLSALLADPGPGVPIPPDVRARVEATLRFDLGGVQVHSSERAAAGAAQLNARAFTTGGHIFLGAGESASDLALMAHEATHVVQQQSVGVYRLGLQRDSDSLLPDWALAPLRSAVHAIPGYDMLTVVAGYDPIANRNVERTPENLVRGVLGLVPFGGVVAGKLQEMGVLQDAFRMIDSGLAAHNLTLARFQTEVDQAWSEISVTKGIDGNVAVVTRHVDGLYNDALGFVRGIIDAVVQLIRDAAVGFAEKYLVGTPVWDLTKKVLHTDPLRGTPVNAPTVEILADFLKLIGKQDALAQMQERGTLQKTADWLDLQVPRFLGLINDLIALFQAGWNAIQPENIANLADNLSKLARDAIGLVQRIGAFAYDVIGTVLSLIKDALLDWLSRHAHQTRGFKLLTVIIGMDPFTGAPVPRSAENLIGGFITLLPNGEATYQKLAEAGVIADAAAQIEGAMTRLGISADMIKNTFLGVWNMLTLEDLLNPLGAFLRVLDKFGEPLGRIVAFVGEVLKVVVTLILKLMEFPSELLGSIVANAMAAIEDIKRDPVAFFLNLLQALKTGLFAFLDKVLTYLLNGLADWLFRGLAKIGIQKPPDLSLKSILNLVLQVLGITTEMLWQKLGKTIGEENVRKIRAGLAMAGEAWEFIKDVQENGVAAIWKHVESQLGNLWDTLLGIVMDWITKEIVEKATAKLLSMLDPTGIMAVVNSTIAFFKAVQSVIDYVREILQIINDYVSTLAAIAKGDIQSGAAKVEKGLANAVPVAIGFLANQAGLGSVPEELAEHVKELQKVIDEAVEWLFAKAKSMGQAALNALGVGGGADGQPPPAATGVKGKAEQEVTARIGQGIGRDDLDVALAEILTRLRPEGLHDLRAVDRNEQTAVVATASPTDDLLNLAPEKVACRIDVTIKLEGDQPATAGILAPFNTIRRPNAAGEWVDEEGKVVSDPRTAAPTPVRTTLDPVQVENAARFPGQPTREPRLRTGGILVPPSAEDPNTIKLEAWNTGERPYDFATNSSHAEPQLHRWIRDKTTSEWKGRVIEVEIKITLTPCTMCTENVVEIAKMLTDAKDPGKTIKLVLSADKWYVGKGANKDLSTTDASWALVRAAWPQGTSPAPQKQGKLAVAKK</sequence>
<feature type="compositionally biased region" description="Low complexity" evidence="1">
    <location>
        <begin position="37"/>
        <end position="54"/>
    </location>
</feature>
<comment type="caution">
    <text evidence="3">The sequence shown here is derived from an EMBL/GenBank/DDBJ whole genome shotgun (WGS) entry which is preliminary data.</text>
</comment>
<evidence type="ECO:0000259" key="2">
    <source>
        <dbReference type="Pfam" id="PF13699"/>
    </source>
</evidence>
<accession>A0A4V2G6F0</accession>
<evidence type="ECO:0000256" key="1">
    <source>
        <dbReference type="SAM" id="MobiDB-lite"/>
    </source>
</evidence>
<organism evidence="3 4">
    <name type="scientific">Krasilnikovia cinnamomea</name>
    <dbReference type="NCBI Taxonomy" id="349313"/>
    <lineage>
        <taxon>Bacteria</taxon>
        <taxon>Bacillati</taxon>
        <taxon>Actinomycetota</taxon>
        <taxon>Actinomycetes</taxon>
        <taxon>Micromonosporales</taxon>
        <taxon>Micromonosporaceae</taxon>
        <taxon>Krasilnikovia</taxon>
    </lineage>
</organism>
<proteinExistence type="predicted"/>
<reference evidence="3 4" key="1">
    <citation type="submission" date="2019-02" db="EMBL/GenBank/DDBJ databases">
        <title>Sequencing the genomes of 1000 actinobacteria strains.</title>
        <authorList>
            <person name="Klenk H.-P."/>
        </authorList>
    </citation>
    <scope>NUCLEOTIDE SEQUENCE [LARGE SCALE GENOMIC DNA]</scope>
    <source>
        <strain evidence="3 4">DSM 45162</strain>
    </source>
</reference>
<protein>
    <submittedName>
        <fullName evidence="3">Uncharacterized protein DUF4157</fullName>
    </submittedName>
</protein>
<feature type="domain" description="eCIS core" evidence="2">
    <location>
        <begin position="191"/>
        <end position="263"/>
    </location>
</feature>
<dbReference type="EMBL" id="SHKY01000001">
    <property type="protein sequence ID" value="RZU48476.1"/>
    <property type="molecule type" value="Genomic_DNA"/>
</dbReference>
<evidence type="ECO:0000313" key="3">
    <source>
        <dbReference type="EMBL" id="RZU48476.1"/>
    </source>
</evidence>
<gene>
    <name evidence="3" type="ORF">EV385_0192</name>
</gene>
<evidence type="ECO:0000313" key="4">
    <source>
        <dbReference type="Proteomes" id="UP000292564"/>
    </source>
</evidence>
<name>A0A4V2G6F0_9ACTN</name>
<dbReference type="Pfam" id="PF13699">
    <property type="entry name" value="eCIS_core"/>
    <property type="match status" value="1"/>
</dbReference>
<feature type="region of interest" description="Disordered" evidence="1">
    <location>
        <begin position="148"/>
        <end position="187"/>
    </location>
</feature>
<feature type="region of interest" description="Disordered" evidence="1">
    <location>
        <begin position="1"/>
        <end position="61"/>
    </location>
</feature>